<name>A0ABS7ZU22_9GAMM</name>
<organism evidence="1 2">
    <name type="scientific">Thalassolituus marinus</name>
    <dbReference type="NCBI Taxonomy" id="671053"/>
    <lineage>
        <taxon>Bacteria</taxon>
        <taxon>Pseudomonadati</taxon>
        <taxon>Pseudomonadota</taxon>
        <taxon>Gammaproteobacteria</taxon>
        <taxon>Oceanospirillales</taxon>
        <taxon>Oceanospirillaceae</taxon>
        <taxon>Thalassolituus</taxon>
    </lineage>
</organism>
<keyword evidence="2" id="KW-1185">Reference proteome</keyword>
<reference evidence="1 2" key="1">
    <citation type="submission" date="2020-12" db="EMBL/GenBank/DDBJ databases">
        <title>Novel Thalassolituus-related marine hydrocarbonoclastic bacteria mediated algae-derived hydrocarbons mineralization in twilight zone of the northern South China Sea.</title>
        <authorList>
            <person name="Dong C."/>
        </authorList>
    </citation>
    <scope>NUCLEOTIDE SEQUENCE [LARGE SCALE GENOMIC DNA]</scope>
    <source>
        <strain evidence="1 2">IMCC1826</strain>
    </source>
</reference>
<dbReference type="InterPro" id="IPR051490">
    <property type="entry name" value="THEM6_lcsJ_thioesterase"/>
</dbReference>
<comment type="caution">
    <text evidence="1">The sequence shown here is derived from an EMBL/GenBank/DDBJ whole genome shotgun (WGS) entry which is preliminary data.</text>
</comment>
<dbReference type="InterPro" id="IPR029069">
    <property type="entry name" value="HotDog_dom_sf"/>
</dbReference>
<dbReference type="PANTHER" id="PTHR12475:SF4">
    <property type="entry name" value="PROTEIN THEM6"/>
    <property type="match status" value="1"/>
</dbReference>
<dbReference type="Proteomes" id="UP000714380">
    <property type="component" value="Unassembled WGS sequence"/>
</dbReference>
<gene>
    <name evidence="1" type="ORF">I9W95_16820</name>
</gene>
<dbReference type="Pfam" id="PF13279">
    <property type="entry name" value="4HBT_2"/>
    <property type="match status" value="1"/>
</dbReference>
<proteinExistence type="predicted"/>
<dbReference type="CDD" id="cd00586">
    <property type="entry name" value="4HBT"/>
    <property type="match status" value="1"/>
</dbReference>
<protein>
    <submittedName>
        <fullName evidence="1">Thioesterase family protein</fullName>
    </submittedName>
</protein>
<evidence type="ECO:0000313" key="2">
    <source>
        <dbReference type="Proteomes" id="UP000714380"/>
    </source>
</evidence>
<sequence>MTHLFRTLKMFLSRPWSKGLTVESRFVTRFRVMPWDCDLNLHLTNSRYPVWLDLARTEFFLAIGAGKLFTHKGWRSVLASQTITFVREIKPLAEVELESRVLHWDRKYFYMEHRFVVDGRLHAKTLARIAILRGGRVRSLGRMLEAIAEFHRRPDSIPEPPPPPAEVLAKIELLTAKRQAEEFRPGS</sequence>
<dbReference type="RefSeq" id="WP_225677028.1">
    <property type="nucleotide sequence ID" value="NZ_JAEDAH010000102.1"/>
</dbReference>
<accession>A0ABS7ZU22</accession>
<dbReference type="SUPFAM" id="SSF54637">
    <property type="entry name" value="Thioesterase/thiol ester dehydrase-isomerase"/>
    <property type="match status" value="1"/>
</dbReference>
<dbReference type="Gene3D" id="3.10.129.10">
    <property type="entry name" value="Hotdog Thioesterase"/>
    <property type="match status" value="1"/>
</dbReference>
<evidence type="ECO:0000313" key="1">
    <source>
        <dbReference type="EMBL" id="MCA6065261.1"/>
    </source>
</evidence>
<dbReference type="EMBL" id="JAEDAH010000102">
    <property type="protein sequence ID" value="MCA6065261.1"/>
    <property type="molecule type" value="Genomic_DNA"/>
</dbReference>
<dbReference type="PANTHER" id="PTHR12475">
    <property type="match status" value="1"/>
</dbReference>